<dbReference type="FunFam" id="1.10.8.60:FF:000022">
    <property type="entry name" value="Fidgetin like 1"/>
    <property type="match status" value="1"/>
</dbReference>
<sequence>MSEEIVSQLNSLFVKDEINDVEYASLIDNLIQYNDPRTKEYQIFIKSNFLKLIKPYDIDEFISNSDYITSATKGASLLLDNQENDSSKFSTIPLKREILVSDEIPVIKKKQITIDDSVPNPPQPKRIQTKNETGFQTAAERLYQDEIRKGNNPQKPKKKFQPPYKKDNIQENKEKQTKINKQKKGDETEDWIEDVNGVPLDDPRLINNDPSLLTKIVHEILDKSPKVTWDEIAGLKNAKKIVQEAVIWPMLRPDIFTGLRAPPKGLLLFGPPGTGKTMIGKAIASQSNATFFNISASALTSKWIGEGEKLVRALFAVASCYERSVIFIDEIDSLLSARSESEHESSRRLKTEFLVRLDGAGTDDERILVVGATNRPQEIDEAARRRLVKRLYIPLPDIEARMTLVKTLLNKVKNEVSEEDIKIIGEKTNGYSGSDMKELVKDAAYGPIRELNSLQMNIIDVDTSQVRPVQLKDFIDSLKTIRPSVSQDDLVEYIDWNNKYGSEFTIDIQKSVLIRNGDLMKKLEEQQVNKSFQINTEKENYIFLFNDFGKFINWLTQLGLNMKISGTYGYPLRVACLKSGWRYPVPFFRSIQYLRYNGGITTEGIFRVSPSRDEMMAVKKILESDTTSQPIDFGNVRIASAVCKNYLSSLDDPIIPYFRYDEFVKCGRCVDKKERIKQLRKFVESLPSINKNCLWYLIDFLHLISINKAINLMGPMNLAVCFGPACVRNPDLTWEQSANDLNLIQNAFELMIESYEQIFKHIKEENEMI</sequence>
<dbReference type="Pfam" id="PF00620">
    <property type="entry name" value="RhoGAP"/>
    <property type="match status" value="1"/>
</dbReference>
<dbReference type="GO" id="GO:0005524">
    <property type="term" value="F:ATP binding"/>
    <property type="evidence" value="ECO:0007669"/>
    <property type="project" value="UniProtKB-KW"/>
</dbReference>
<dbReference type="Gene3D" id="1.10.555.10">
    <property type="entry name" value="Rho GTPase activation protein"/>
    <property type="match status" value="1"/>
</dbReference>
<dbReference type="Proteomes" id="UP000030780">
    <property type="component" value="Unassembled WGS sequence"/>
</dbReference>
<feature type="compositionally biased region" description="Basic and acidic residues" evidence="4">
    <location>
        <begin position="164"/>
        <end position="177"/>
    </location>
</feature>
<feature type="domain" description="Rho-GAP" evidence="5">
    <location>
        <begin position="570"/>
        <end position="759"/>
    </location>
</feature>
<evidence type="ECO:0000256" key="1">
    <source>
        <dbReference type="ARBA" id="ARBA00006914"/>
    </source>
</evidence>
<evidence type="ECO:0000259" key="5">
    <source>
        <dbReference type="PROSITE" id="PS50238"/>
    </source>
</evidence>
<dbReference type="Gene3D" id="1.10.8.60">
    <property type="match status" value="1"/>
</dbReference>
<keyword evidence="3" id="KW-0067">ATP-binding</keyword>
<dbReference type="SUPFAM" id="SSF52540">
    <property type="entry name" value="P-loop containing nucleoside triphosphate hydrolases"/>
    <property type="match status" value="1"/>
</dbReference>
<protein>
    <submittedName>
        <fullName evidence="6">ATPase, Vps4 oligomerisation domain containing protein</fullName>
    </submittedName>
</protein>
<organism evidence="6 7">
    <name type="scientific">Entamoeba histolytica HM-3:IMSS</name>
    <dbReference type="NCBI Taxonomy" id="885315"/>
    <lineage>
        <taxon>Eukaryota</taxon>
        <taxon>Amoebozoa</taxon>
        <taxon>Evosea</taxon>
        <taxon>Archamoebae</taxon>
        <taxon>Mastigamoebida</taxon>
        <taxon>Entamoebidae</taxon>
        <taxon>Entamoeba</taxon>
    </lineage>
</organism>
<dbReference type="Pfam" id="PF09336">
    <property type="entry name" value="Vps4_C"/>
    <property type="match status" value="1"/>
</dbReference>
<dbReference type="FunFam" id="3.40.50.300:FF:000093">
    <property type="entry name" value="Fidgetin-like 1"/>
    <property type="match status" value="1"/>
</dbReference>
<gene>
    <name evidence="6" type="ORF">KM1_054190</name>
</gene>
<dbReference type="AlphaFoldDB" id="M7WF91"/>
<dbReference type="Pfam" id="PF00004">
    <property type="entry name" value="AAA"/>
    <property type="match status" value="1"/>
</dbReference>
<comment type="similarity">
    <text evidence="1">Belongs to the AAA ATPase family.</text>
</comment>
<accession>M7WF91</accession>
<dbReference type="SMART" id="SM00382">
    <property type="entry name" value="AAA"/>
    <property type="match status" value="1"/>
</dbReference>
<evidence type="ECO:0000256" key="4">
    <source>
        <dbReference type="SAM" id="MobiDB-lite"/>
    </source>
</evidence>
<dbReference type="InterPro" id="IPR008936">
    <property type="entry name" value="Rho_GTPase_activation_prot"/>
</dbReference>
<name>M7WF91_ENTHI</name>
<dbReference type="InterPro" id="IPR003593">
    <property type="entry name" value="AAA+_ATPase"/>
</dbReference>
<dbReference type="SMART" id="SM00324">
    <property type="entry name" value="RhoGAP"/>
    <property type="match status" value="1"/>
</dbReference>
<dbReference type="GO" id="GO:0007165">
    <property type="term" value="P:signal transduction"/>
    <property type="evidence" value="ECO:0007669"/>
    <property type="project" value="InterPro"/>
</dbReference>
<evidence type="ECO:0000313" key="6">
    <source>
        <dbReference type="EMBL" id="EMS16490.1"/>
    </source>
</evidence>
<keyword evidence="2" id="KW-0547">Nucleotide-binding</keyword>
<dbReference type="PROSITE" id="PS50238">
    <property type="entry name" value="RHOGAP"/>
    <property type="match status" value="1"/>
</dbReference>
<feature type="region of interest" description="Disordered" evidence="4">
    <location>
        <begin position="146"/>
        <end position="190"/>
    </location>
</feature>
<dbReference type="InterPro" id="IPR000198">
    <property type="entry name" value="RhoGAP_dom"/>
</dbReference>
<dbReference type="SUPFAM" id="SSF48350">
    <property type="entry name" value="GTPase activation domain, GAP"/>
    <property type="match status" value="1"/>
</dbReference>
<dbReference type="PANTHER" id="PTHR23074">
    <property type="entry name" value="AAA DOMAIN-CONTAINING"/>
    <property type="match status" value="1"/>
</dbReference>
<reference evidence="6 7" key="1">
    <citation type="submission" date="2013-01" db="EMBL/GenBank/DDBJ databases">
        <authorList>
            <person name="Inman J."/>
            <person name="Zafar N."/>
            <person name="Lorenzi H."/>
            <person name="Caler E."/>
        </authorList>
    </citation>
    <scope>NUCLEOTIDE SEQUENCE [LARGE SCALE GENOMIC DNA]</scope>
    <source>
        <strain evidence="6 7">HM-3:IMSS</strain>
    </source>
</reference>
<dbReference type="EMBL" id="KB637409">
    <property type="protein sequence ID" value="EMS16490.1"/>
    <property type="molecule type" value="Genomic_DNA"/>
</dbReference>
<evidence type="ECO:0000256" key="3">
    <source>
        <dbReference type="ARBA" id="ARBA00022840"/>
    </source>
</evidence>
<dbReference type="CDD" id="cd00159">
    <property type="entry name" value="RhoGAP"/>
    <property type="match status" value="1"/>
</dbReference>
<dbReference type="InterPro" id="IPR003959">
    <property type="entry name" value="ATPase_AAA_core"/>
</dbReference>
<dbReference type="PROSITE" id="PS00674">
    <property type="entry name" value="AAA"/>
    <property type="match status" value="1"/>
</dbReference>
<dbReference type="InterPro" id="IPR015415">
    <property type="entry name" value="Spast_Vps4_C"/>
</dbReference>
<dbReference type="OrthoDB" id="10251136at2759"/>
<proteinExistence type="inferred from homology"/>
<dbReference type="InterPro" id="IPR003960">
    <property type="entry name" value="ATPase_AAA_CS"/>
</dbReference>
<dbReference type="PANTHER" id="PTHR23074:SF17">
    <property type="entry name" value="FIDGETIN-LIKE PROTEIN 1"/>
    <property type="match status" value="1"/>
</dbReference>
<evidence type="ECO:0000313" key="7">
    <source>
        <dbReference type="Proteomes" id="UP000030780"/>
    </source>
</evidence>
<dbReference type="InterPro" id="IPR050304">
    <property type="entry name" value="MT-severing_AAA_ATPase"/>
</dbReference>
<evidence type="ECO:0000256" key="2">
    <source>
        <dbReference type="ARBA" id="ARBA00022741"/>
    </source>
</evidence>
<dbReference type="GO" id="GO:0016887">
    <property type="term" value="F:ATP hydrolysis activity"/>
    <property type="evidence" value="ECO:0007669"/>
    <property type="project" value="InterPro"/>
</dbReference>
<dbReference type="InterPro" id="IPR027417">
    <property type="entry name" value="P-loop_NTPase"/>
</dbReference>
<dbReference type="VEuPathDB" id="AmoebaDB:KM1_054190"/>
<dbReference type="Gene3D" id="3.40.50.300">
    <property type="entry name" value="P-loop containing nucleotide triphosphate hydrolases"/>
    <property type="match status" value="1"/>
</dbReference>